<dbReference type="AlphaFoldDB" id="A0A6A1WHN4"/>
<feature type="domain" description="Rad21/Rec8-like protein N-terminal" evidence="4">
    <location>
        <begin position="1"/>
        <end position="102"/>
    </location>
</feature>
<evidence type="ECO:0000259" key="4">
    <source>
        <dbReference type="Pfam" id="PF04825"/>
    </source>
</evidence>
<dbReference type="GO" id="GO:0003682">
    <property type="term" value="F:chromatin binding"/>
    <property type="evidence" value="ECO:0007669"/>
    <property type="project" value="TreeGrafter"/>
</dbReference>
<dbReference type="PANTHER" id="PTHR12585:SF55">
    <property type="entry name" value="SISTER CHROMATID COHESION 1 PROTEIN 3"/>
    <property type="match status" value="1"/>
</dbReference>
<evidence type="ECO:0000256" key="3">
    <source>
        <dbReference type="SAM" id="MobiDB-lite"/>
    </source>
</evidence>
<organism evidence="5 6">
    <name type="scientific">Morella rubra</name>
    <name type="common">Chinese bayberry</name>
    <dbReference type="NCBI Taxonomy" id="262757"/>
    <lineage>
        <taxon>Eukaryota</taxon>
        <taxon>Viridiplantae</taxon>
        <taxon>Streptophyta</taxon>
        <taxon>Embryophyta</taxon>
        <taxon>Tracheophyta</taxon>
        <taxon>Spermatophyta</taxon>
        <taxon>Magnoliopsida</taxon>
        <taxon>eudicotyledons</taxon>
        <taxon>Gunneridae</taxon>
        <taxon>Pentapetalae</taxon>
        <taxon>rosids</taxon>
        <taxon>fabids</taxon>
        <taxon>Fagales</taxon>
        <taxon>Myricaceae</taxon>
        <taxon>Morella</taxon>
    </lineage>
</organism>
<dbReference type="PANTHER" id="PTHR12585">
    <property type="entry name" value="SCC1 / RAD21 FAMILY MEMBER"/>
    <property type="match status" value="1"/>
</dbReference>
<evidence type="ECO:0000313" key="5">
    <source>
        <dbReference type="EMBL" id="KAB1224795.1"/>
    </source>
</evidence>
<dbReference type="Proteomes" id="UP000516437">
    <property type="component" value="Chromosome 1"/>
</dbReference>
<name>A0A6A1WHN4_9ROSI</name>
<dbReference type="OrthoDB" id="10071381at2759"/>
<evidence type="ECO:0000256" key="1">
    <source>
        <dbReference type="ARBA" id="ARBA00004123"/>
    </source>
</evidence>
<protein>
    <submittedName>
        <fullName evidence="5">Sister chromatid cohesion 1 protein 3</fullName>
    </submittedName>
</protein>
<sequence length="756" mass="84354">MFYSQTFLARKGPLGTVWCAAHLQHRLKKSHYTSTDISSTVDRIMFPEVPIALRMSGHLLLGVVRIYSKKVDYLFQDCNVVLNVLRKAFASIDLNLPEDARQAPVQSITLPDKFDLDTLELDDEMYNDGSPDNHLRSQEEITLTDQIPIGRDPYIAISFDEDIVMMDLPYPQVVPYSDVRPMEEDIPMQPAISGNEDFPHPDARLSDDQTPRKFPHDVAFRDSGLSNQTEMLDIHDNIPQDLPEREIMRDAVHDLGLEQLPPVFPDRGDEIGETNRSLKQITNEKDTFSPILDDNLASGGQSLPFQQHTEPPPSAASLGSAEIFDMPVSFSVARDLSPGLGIIRSTPPVQQPKARKRKRKQLFDESTVLTNKFMKKTLEDISDLLRKKRDVPCSALGMWKSKNSLKKDQVFHQPLLTGLCMDLFNISKNEYMTSKPHLVLSEETFTDPWVPASPASAKEALPEPRVAESPAASTEVVPEFRVAQSPPPMPELDIEIERPRDAEHFDGSSFLPEFVPSQAGFTPSPLRRCDFTPATTMETQLLPTPDLAVSTGTCTSEFKRSVAFSEERLGLENTGLSDIPSLMHSAEADDLHFLEADNNTPTGSQATGGVDSLSVRTRAVAQYLKRHSPFSPTLEALSGDLTLNKTLEGRTRKLCARMFFEILEIYSLEYAKIMALFIRPFSIWLASGVAKLDSYRHKLPANANGLNASRGDLCKLCNEISLNNVLKSYGLVDVQQEVPYDDISLKLTPTLSKVGI</sequence>
<comment type="subcellular location">
    <subcellularLocation>
        <location evidence="1">Nucleus</location>
    </subcellularLocation>
</comment>
<proteinExistence type="predicted"/>
<comment type="caution">
    <text evidence="5">The sequence shown here is derived from an EMBL/GenBank/DDBJ whole genome shotgun (WGS) entry which is preliminary data.</text>
</comment>
<dbReference type="GO" id="GO:0007062">
    <property type="term" value="P:sister chromatid cohesion"/>
    <property type="evidence" value="ECO:0007669"/>
    <property type="project" value="InterPro"/>
</dbReference>
<gene>
    <name evidence="5" type="ORF">CJ030_MR1G028645</name>
</gene>
<evidence type="ECO:0000256" key="2">
    <source>
        <dbReference type="ARBA" id="ARBA00023242"/>
    </source>
</evidence>
<dbReference type="GO" id="GO:0005634">
    <property type="term" value="C:nucleus"/>
    <property type="evidence" value="ECO:0007669"/>
    <property type="project" value="UniProtKB-SubCell"/>
</dbReference>
<reference evidence="5 6" key="1">
    <citation type="journal article" date="2019" name="Plant Biotechnol. J.">
        <title>The red bayberry genome and genetic basis of sex determination.</title>
        <authorList>
            <person name="Jia H.M."/>
            <person name="Jia H.J."/>
            <person name="Cai Q.L."/>
            <person name="Wang Y."/>
            <person name="Zhao H.B."/>
            <person name="Yang W.F."/>
            <person name="Wang G.Y."/>
            <person name="Li Y.H."/>
            <person name="Zhan D.L."/>
            <person name="Shen Y.T."/>
            <person name="Niu Q.F."/>
            <person name="Chang L."/>
            <person name="Qiu J."/>
            <person name="Zhao L."/>
            <person name="Xie H.B."/>
            <person name="Fu W.Y."/>
            <person name="Jin J."/>
            <person name="Li X.W."/>
            <person name="Jiao Y."/>
            <person name="Zhou C.C."/>
            <person name="Tu T."/>
            <person name="Chai C.Y."/>
            <person name="Gao J.L."/>
            <person name="Fan L.J."/>
            <person name="van de Weg E."/>
            <person name="Wang J.Y."/>
            <person name="Gao Z.S."/>
        </authorList>
    </citation>
    <scope>NUCLEOTIDE SEQUENCE [LARGE SCALE GENOMIC DNA]</scope>
    <source>
        <tissue evidence="5">Leaves</tissue>
    </source>
</reference>
<feature type="region of interest" description="Disordered" evidence="3">
    <location>
        <begin position="290"/>
        <end position="316"/>
    </location>
</feature>
<feature type="compositionally biased region" description="Polar residues" evidence="3">
    <location>
        <begin position="298"/>
        <end position="309"/>
    </location>
</feature>
<evidence type="ECO:0000313" key="6">
    <source>
        <dbReference type="Proteomes" id="UP000516437"/>
    </source>
</evidence>
<dbReference type="InterPro" id="IPR039781">
    <property type="entry name" value="Rad21/Rec8-like"/>
</dbReference>
<dbReference type="InterPro" id="IPR006910">
    <property type="entry name" value="Rad21_Rec8_N"/>
</dbReference>
<accession>A0A6A1WHN4</accession>
<dbReference type="Pfam" id="PF04825">
    <property type="entry name" value="Rad21_Rec8_N"/>
    <property type="match status" value="1"/>
</dbReference>
<dbReference type="CDD" id="cd21793">
    <property type="entry name" value="Rad21_Rec8_M_AtSYN1-like"/>
    <property type="match status" value="1"/>
</dbReference>
<feature type="region of interest" description="Disordered" evidence="3">
    <location>
        <begin position="469"/>
        <end position="490"/>
    </location>
</feature>
<dbReference type="GO" id="GO:1990414">
    <property type="term" value="P:replication-born double-strand break repair via sister chromatid exchange"/>
    <property type="evidence" value="ECO:0007669"/>
    <property type="project" value="TreeGrafter"/>
</dbReference>
<dbReference type="GO" id="GO:0008278">
    <property type="term" value="C:cohesin complex"/>
    <property type="evidence" value="ECO:0007669"/>
    <property type="project" value="InterPro"/>
</dbReference>
<dbReference type="EMBL" id="RXIC02000019">
    <property type="protein sequence ID" value="KAB1224795.1"/>
    <property type="molecule type" value="Genomic_DNA"/>
</dbReference>
<keyword evidence="2" id="KW-0539">Nucleus</keyword>
<keyword evidence="6" id="KW-1185">Reference proteome</keyword>